<comment type="caution">
    <text evidence="3">The sequence shown here is derived from an EMBL/GenBank/DDBJ whole genome shotgun (WGS) entry which is preliminary data.</text>
</comment>
<evidence type="ECO:0000259" key="2">
    <source>
        <dbReference type="Pfam" id="PF02169"/>
    </source>
</evidence>
<keyword evidence="1" id="KW-0732">Signal</keyword>
<proteinExistence type="predicted"/>
<evidence type="ECO:0000313" key="4">
    <source>
        <dbReference type="Proteomes" id="UP000051547"/>
    </source>
</evidence>
<dbReference type="AlphaFoldDB" id="A0A0R2SVB8"/>
<organism evidence="3 4">
    <name type="scientific">OM182 bacterium BACL3 MAG-120920-bin41</name>
    <dbReference type="NCBI Taxonomy" id="1655580"/>
    <lineage>
        <taxon>Bacteria</taxon>
        <taxon>Pseudomonadati</taxon>
        <taxon>Pseudomonadota</taxon>
        <taxon>Gammaproteobacteria</taxon>
        <taxon>OMG group</taxon>
        <taxon>OM182 clade</taxon>
    </lineage>
</organism>
<feature type="signal peptide" evidence="1">
    <location>
        <begin position="1"/>
        <end position="31"/>
    </location>
</feature>
<evidence type="ECO:0000313" key="3">
    <source>
        <dbReference type="EMBL" id="KRO78934.1"/>
    </source>
</evidence>
<dbReference type="Proteomes" id="UP000051547">
    <property type="component" value="Unassembled WGS sequence"/>
</dbReference>
<name>A0A0R2SVB8_9GAMM</name>
<dbReference type="Pfam" id="PF02169">
    <property type="entry name" value="LPP20"/>
    <property type="match status" value="1"/>
</dbReference>
<feature type="chain" id="PRO_5006587001" description="Lipoprotein LPP20-like domain-containing protein" evidence="1">
    <location>
        <begin position="32"/>
        <end position="159"/>
    </location>
</feature>
<protein>
    <recommendedName>
        <fullName evidence="2">Lipoprotein LPP20-like domain-containing protein</fullName>
    </recommendedName>
</protein>
<accession>A0A0R2SVB8</accession>
<dbReference type="EMBL" id="LIBE01000444">
    <property type="protein sequence ID" value="KRO78934.1"/>
    <property type="molecule type" value="Genomic_DNA"/>
</dbReference>
<reference evidence="3 4" key="1">
    <citation type="submission" date="2015-10" db="EMBL/GenBank/DDBJ databases">
        <title>Metagenome-Assembled Genomes uncover a global brackish microbiome.</title>
        <authorList>
            <person name="Hugerth L.W."/>
            <person name="Larsson J."/>
            <person name="Alneberg J."/>
            <person name="Lindh M.V."/>
            <person name="Legrand C."/>
            <person name="Pinhassi J."/>
            <person name="Andersson A.F."/>
        </authorList>
    </citation>
    <scope>NUCLEOTIDE SEQUENCE [LARGE SCALE GENOMIC DNA]</scope>
    <source>
        <strain evidence="3">BACL4 MAG-120920-bin41</strain>
    </source>
</reference>
<sequence length="159" mass="17377">MMNTGRGISMVQRTKITAILLLICTSGLVSCSNTDEKFSEALAVRLQMEGDKLTATGYADIEAQLGNPNQKRVLAIRASKIDAYRSLSEQIYGLYIDSSTTIGDMVVQSDVVQTRVEGIIYGAQVESIKPLSDTTYEVTLSLSSSVVDNLKKLYLQNVE</sequence>
<dbReference type="PROSITE" id="PS51257">
    <property type="entry name" value="PROKAR_LIPOPROTEIN"/>
    <property type="match status" value="1"/>
</dbReference>
<dbReference type="InterPro" id="IPR024952">
    <property type="entry name" value="LPP20-like_dom"/>
</dbReference>
<gene>
    <name evidence="3" type="ORF">ABR72_02300</name>
</gene>
<evidence type="ECO:0000256" key="1">
    <source>
        <dbReference type="SAM" id="SignalP"/>
    </source>
</evidence>
<feature type="domain" description="Lipoprotein LPP20-like" evidence="2">
    <location>
        <begin position="51"/>
        <end position="140"/>
    </location>
</feature>